<dbReference type="KEGG" id="jte:ASJ30_09920"/>
<dbReference type="Gene3D" id="2.40.128.110">
    <property type="entry name" value="Lipid/polyisoprenoid-binding, YceI-like"/>
    <property type="match status" value="1"/>
</dbReference>
<dbReference type="AlphaFoldDB" id="A0A1L3MHC4"/>
<evidence type="ECO:0000313" key="3">
    <source>
        <dbReference type="EMBL" id="APH01803.1"/>
    </source>
</evidence>
<name>A0A1L3MHC4_9MICO</name>
<organism evidence="3 4">
    <name type="scientific">Janibacter indicus</name>
    <dbReference type="NCBI Taxonomy" id="857417"/>
    <lineage>
        <taxon>Bacteria</taxon>
        <taxon>Bacillati</taxon>
        <taxon>Actinomycetota</taxon>
        <taxon>Actinomycetes</taxon>
        <taxon>Micrococcales</taxon>
        <taxon>Intrasporangiaceae</taxon>
        <taxon>Janibacter</taxon>
    </lineage>
</organism>
<evidence type="ECO:0000256" key="1">
    <source>
        <dbReference type="ARBA" id="ARBA00008812"/>
    </source>
</evidence>
<gene>
    <name evidence="3" type="ORF">ASJ30_09920</name>
</gene>
<accession>A0A1L3MHC4</accession>
<dbReference type="RefSeq" id="WP_072624961.1">
    <property type="nucleotide sequence ID" value="NZ_CP013290.1"/>
</dbReference>
<keyword evidence="4" id="KW-1185">Reference proteome</keyword>
<evidence type="ECO:0000259" key="2">
    <source>
        <dbReference type="SMART" id="SM00867"/>
    </source>
</evidence>
<dbReference type="PANTHER" id="PTHR34406">
    <property type="entry name" value="PROTEIN YCEI"/>
    <property type="match status" value="1"/>
</dbReference>
<proteinExistence type="inferred from homology"/>
<reference evidence="3 4" key="1">
    <citation type="submission" date="2015-11" db="EMBL/GenBank/DDBJ databases">
        <authorList>
            <person name="Zhang Y."/>
            <person name="Guo Z."/>
        </authorList>
    </citation>
    <scope>NUCLEOTIDE SEQUENCE [LARGE SCALE GENOMIC DNA]</scope>
    <source>
        <strain evidence="3 4">YFY001</strain>
    </source>
</reference>
<dbReference type="InterPro" id="IPR036761">
    <property type="entry name" value="TTHA0802/YceI-like_sf"/>
</dbReference>
<dbReference type="EMBL" id="CP013290">
    <property type="protein sequence ID" value="APH01803.1"/>
    <property type="molecule type" value="Genomic_DNA"/>
</dbReference>
<dbReference type="Proteomes" id="UP000182938">
    <property type="component" value="Chromosome"/>
</dbReference>
<comment type="similarity">
    <text evidence="1">Belongs to the UPF0312 family.</text>
</comment>
<sequence>MTESAAITPLADLAAGTYVLDASHSEVGFVARHAMVTKVRGYFRELEGTITVADDFAASTATATMQVASIDSGSADRDGHLKSADFFDVENNPVITFASTGIKDVKGEEFTLVGDLTIKGVTRQVELAAEYEGTAQDPFGNIRAGFTARTDVDREDFGLTWNAALETGGVLVSKKVTLTLDLSAIKQA</sequence>
<protein>
    <submittedName>
        <fullName evidence="3">Polyisoprenoid-binding protein</fullName>
    </submittedName>
</protein>
<dbReference type="PANTHER" id="PTHR34406:SF1">
    <property type="entry name" value="PROTEIN YCEI"/>
    <property type="match status" value="1"/>
</dbReference>
<dbReference type="Pfam" id="PF04264">
    <property type="entry name" value="YceI"/>
    <property type="match status" value="1"/>
</dbReference>
<feature type="domain" description="Lipid/polyisoprenoid-binding YceI-like" evidence="2">
    <location>
        <begin position="17"/>
        <end position="185"/>
    </location>
</feature>
<dbReference type="SUPFAM" id="SSF101874">
    <property type="entry name" value="YceI-like"/>
    <property type="match status" value="1"/>
</dbReference>
<evidence type="ECO:0000313" key="4">
    <source>
        <dbReference type="Proteomes" id="UP000182938"/>
    </source>
</evidence>
<dbReference type="SMART" id="SM00867">
    <property type="entry name" value="YceI"/>
    <property type="match status" value="1"/>
</dbReference>
<dbReference type="InterPro" id="IPR007372">
    <property type="entry name" value="Lipid/polyisoprenoid-bd_YceI"/>
</dbReference>